<dbReference type="SUPFAM" id="SSF56112">
    <property type="entry name" value="Protein kinase-like (PK-like)"/>
    <property type="match status" value="1"/>
</dbReference>
<name>A0AA38UBM8_9ASTR</name>
<evidence type="ECO:0000313" key="2">
    <source>
        <dbReference type="EMBL" id="KAJ9566723.1"/>
    </source>
</evidence>
<dbReference type="GO" id="GO:0005886">
    <property type="term" value="C:plasma membrane"/>
    <property type="evidence" value="ECO:0007669"/>
    <property type="project" value="TreeGrafter"/>
</dbReference>
<evidence type="ECO:0000313" key="3">
    <source>
        <dbReference type="Proteomes" id="UP001172457"/>
    </source>
</evidence>
<dbReference type="InterPro" id="IPR008271">
    <property type="entry name" value="Ser/Thr_kinase_AS"/>
</dbReference>
<dbReference type="GO" id="GO:0004714">
    <property type="term" value="F:transmembrane receptor protein tyrosine kinase activity"/>
    <property type="evidence" value="ECO:0007669"/>
    <property type="project" value="InterPro"/>
</dbReference>
<keyword evidence="3" id="KW-1185">Reference proteome</keyword>
<dbReference type="EMBL" id="JARYMX010000001">
    <property type="protein sequence ID" value="KAJ9566723.1"/>
    <property type="molecule type" value="Genomic_DNA"/>
</dbReference>
<dbReference type="Gene3D" id="1.10.510.10">
    <property type="entry name" value="Transferase(Phosphotransferase) domain 1"/>
    <property type="match status" value="1"/>
</dbReference>
<dbReference type="GO" id="GO:0005524">
    <property type="term" value="F:ATP binding"/>
    <property type="evidence" value="ECO:0007669"/>
    <property type="project" value="InterPro"/>
</dbReference>
<dbReference type="AlphaFoldDB" id="A0AA38UBM8"/>
<protein>
    <recommendedName>
        <fullName evidence="1">Protein kinase domain-containing protein</fullName>
    </recommendedName>
</protein>
<dbReference type="PROSITE" id="PS50011">
    <property type="entry name" value="PROTEIN_KINASE_DOM"/>
    <property type="match status" value="1"/>
</dbReference>
<dbReference type="Proteomes" id="UP001172457">
    <property type="component" value="Chromosome 1"/>
</dbReference>
<dbReference type="PROSITE" id="PS00108">
    <property type="entry name" value="PROTEIN_KINASE_ST"/>
    <property type="match status" value="1"/>
</dbReference>
<reference evidence="2" key="1">
    <citation type="submission" date="2023-03" db="EMBL/GenBank/DDBJ databases">
        <title>Chromosome-scale reference genome and RAD-based genetic map of yellow starthistle (Centaurea solstitialis) reveal putative structural variation and QTLs associated with invader traits.</title>
        <authorList>
            <person name="Reatini B."/>
            <person name="Cang F.A."/>
            <person name="Jiang Q."/>
            <person name="Mckibben M.T.W."/>
            <person name="Barker M.S."/>
            <person name="Rieseberg L.H."/>
            <person name="Dlugosch K.M."/>
        </authorList>
    </citation>
    <scope>NUCLEOTIDE SEQUENCE</scope>
    <source>
        <strain evidence="2">CAN-66</strain>
        <tissue evidence="2">Leaf</tissue>
    </source>
</reference>
<dbReference type="Pfam" id="PF00069">
    <property type="entry name" value="Pkinase"/>
    <property type="match status" value="1"/>
</dbReference>
<dbReference type="InterPro" id="IPR045272">
    <property type="entry name" value="ANXUR1/2-like"/>
</dbReference>
<comment type="caution">
    <text evidence="2">The sequence shown here is derived from an EMBL/GenBank/DDBJ whole genome shotgun (WGS) entry which is preliminary data.</text>
</comment>
<dbReference type="InterPro" id="IPR011009">
    <property type="entry name" value="Kinase-like_dom_sf"/>
</dbReference>
<dbReference type="PANTHER" id="PTHR27003:SF338">
    <property type="entry name" value="TYROSINE-PROTEIN KINASE, NON-RECEPTOR JAK_TYK2-RELATED"/>
    <property type="match status" value="1"/>
</dbReference>
<dbReference type="GO" id="GO:0009506">
    <property type="term" value="C:plasmodesma"/>
    <property type="evidence" value="ECO:0007669"/>
    <property type="project" value="TreeGrafter"/>
</dbReference>
<gene>
    <name evidence="2" type="ORF">OSB04_002689</name>
</gene>
<dbReference type="InterPro" id="IPR000719">
    <property type="entry name" value="Prot_kinase_dom"/>
</dbReference>
<proteinExistence type="predicted"/>
<evidence type="ECO:0000259" key="1">
    <source>
        <dbReference type="PROSITE" id="PS50011"/>
    </source>
</evidence>
<sequence length="188" mass="21041">MEVTTKHTLLCSALPIVDHVVASACDKAACWHCVPSKIMKSSSLTTIIEMKWECIRRRHLIRLCTKIGKIKTCSYHVVPSSANNCFCIEVSLVPHLLVEANLEPRHESYLLVLSLPPNLHASRGSLDRHSAATLTWLQRLSICLAAARGLNYLHDPKETQQRVLHCDIKSSNILLDENWNAKVSDLGL</sequence>
<feature type="domain" description="Protein kinase" evidence="1">
    <location>
        <begin position="1"/>
        <end position="188"/>
    </location>
</feature>
<dbReference type="PANTHER" id="PTHR27003">
    <property type="entry name" value="OS07G0166700 PROTEIN"/>
    <property type="match status" value="1"/>
</dbReference>
<accession>A0AA38UBM8</accession>
<organism evidence="2 3">
    <name type="scientific">Centaurea solstitialis</name>
    <name type="common">yellow star-thistle</name>
    <dbReference type="NCBI Taxonomy" id="347529"/>
    <lineage>
        <taxon>Eukaryota</taxon>
        <taxon>Viridiplantae</taxon>
        <taxon>Streptophyta</taxon>
        <taxon>Embryophyta</taxon>
        <taxon>Tracheophyta</taxon>
        <taxon>Spermatophyta</taxon>
        <taxon>Magnoliopsida</taxon>
        <taxon>eudicotyledons</taxon>
        <taxon>Gunneridae</taxon>
        <taxon>Pentapetalae</taxon>
        <taxon>asterids</taxon>
        <taxon>campanulids</taxon>
        <taxon>Asterales</taxon>
        <taxon>Asteraceae</taxon>
        <taxon>Carduoideae</taxon>
        <taxon>Cardueae</taxon>
        <taxon>Centaureinae</taxon>
        <taxon>Centaurea</taxon>
    </lineage>
</organism>